<dbReference type="AlphaFoldDB" id="D5SIW4"/>
<proteinExistence type="predicted"/>
<evidence type="ECO:0000256" key="1">
    <source>
        <dbReference type="SAM" id="MobiDB-lite"/>
    </source>
</evidence>
<feature type="region of interest" description="Disordered" evidence="1">
    <location>
        <begin position="45"/>
        <end position="74"/>
    </location>
</feature>
<geneLocation type="plasmid" evidence="2 3">
    <name>pSCL4</name>
</geneLocation>
<dbReference type="EMBL" id="CM000914">
    <property type="protein sequence ID" value="EFG03857.2"/>
    <property type="molecule type" value="Genomic_DNA"/>
</dbReference>
<protein>
    <submittedName>
        <fullName evidence="2">Uncharacterized protein</fullName>
    </submittedName>
</protein>
<gene>
    <name evidence="2" type="ORF">SCLAV_p0367</name>
</gene>
<accession>D5SIW4</accession>
<evidence type="ECO:0000313" key="2">
    <source>
        <dbReference type="EMBL" id="EFG03857.2"/>
    </source>
</evidence>
<evidence type="ECO:0000313" key="3">
    <source>
        <dbReference type="Proteomes" id="UP000002357"/>
    </source>
</evidence>
<feature type="compositionally biased region" description="Low complexity" evidence="1">
    <location>
        <begin position="45"/>
        <end position="59"/>
    </location>
</feature>
<organism evidence="2 3">
    <name type="scientific">Streptomyces clavuligerus</name>
    <dbReference type="NCBI Taxonomy" id="1901"/>
    <lineage>
        <taxon>Bacteria</taxon>
        <taxon>Bacillati</taxon>
        <taxon>Actinomycetota</taxon>
        <taxon>Actinomycetes</taxon>
        <taxon>Kitasatosporales</taxon>
        <taxon>Streptomycetaceae</taxon>
        <taxon>Streptomyces</taxon>
    </lineage>
</organism>
<sequence length="146" mass="15410">MSRWDAGLGITAESLRTWARKDGAQAAPARRDGSVSAAEELACPRPAAQGQAGVAPGARDPAPDSPVFRRRGEVGSRRWAFTSNNRADLASSGCAGCSGCPVRPGLPATRKALITRELERAEAVCRHTREGPYADTVLTKVREGTP</sequence>
<dbReference type="Proteomes" id="UP000002357">
    <property type="component" value="Plasmid pSCL4"/>
</dbReference>
<keyword evidence="3" id="KW-1185">Reference proteome</keyword>
<name>D5SIW4_STRCL</name>
<keyword evidence="2" id="KW-0614">Plasmid</keyword>
<reference evidence="2 3" key="1">
    <citation type="journal article" date="2010" name="Genome Biol. Evol.">
        <title>The sequence of a 1.8-mb bacterial linear plasmid reveals a rich evolutionary reservoir of secondary metabolic pathways.</title>
        <authorList>
            <person name="Medema M.H."/>
            <person name="Trefzer A."/>
            <person name="Kovalchuk A."/>
            <person name="van den Berg M."/>
            <person name="Mueller U."/>
            <person name="Heijne W."/>
            <person name="Wu L."/>
            <person name="Alam M.T."/>
            <person name="Ronning C.M."/>
            <person name="Nierman W.C."/>
            <person name="Bovenberg R.A.L."/>
            <person name="Breitling R."/>
            <person name="Takano E."/>
        </authorList>
    </citation>
    <scope>NUCLEOTIDE SEQUENCE [LARGE SCALE GENOMIC DNA]</scope>
    <source>
        <strain evidence="3">ATCC 27064 / DSM 738 / JCM 4710 / NBRC 13307 / NCIMB 12785 / NRRL 3585 / VKM Ac-602</strain>
        <plasmid evidence="2">pSCL4</plasmid>
    </source>
</reference>